<keyword evidence="1" id="KW-0456">Lyase</keyword>
<dbReference type="InterPro" id="IPR043132">
    <property type="entry name" value="BCAT-like_C"/>
</dbReference>
<dbReference type="Pfam" id="PF01063">
    <property type="entry name" value="Aminotran_4"/>
    <property type="match status" value="1"/>
</dbReference>
<keyword evidence="2" id="KW-1185">Reference proteome</keyword>
<evidence type="ECO:0000313" key="2">
    <source>
        <dbReference type="Proteomes" id="UP000184509"/>
    </source>
</evidence>
<reference evidence="1 2" key="1">
    <citation type="submission" date="2016-11" db="EMBL/GenBank/DDBJ databases">
        <authorList>
            <person name="Jaros S."/>
            <person name="Januszkiewicz K."/>
            <person name="Wedrychowicz H."/>
        </authorList>
    </citation>
    <scope>NUCLEOTIDE SEQUENCE [LARGE SCALE GENOMIC DNA]</scope>
    <source>
        <strain evidence="1 2">DSM 26991</strain>
    </source>
</reference>
<gene>
    <name evidence="1" type="ORF">SAMN05444405_10274</name>
</gene>
<dbReference type="GO" id="GO:0016829">
    <property type="term" value="F:lyase activity"/>
    <property type="evidence" value="ECO:0007669"/>
    <property type="project" value="UniProtKB-KW"/>
</dbReference>
<dbReference type="SUPFAM" id="SSF56752">
    <property type="entry name" value="D-aminoacid aminotransferase-like PLP-dependent enzymes"/>
    <property type="match status" value="1"/>
</dbReference>
<proteinExistence type="predicted"/>
<dbReference type="EMBL" id="FQTV01000002">
    <property type="protein sequence ID" value="SHE55621.1"/>
    <property type="molecule type" value="Genomic_DNA"/>
</dbReference>
<name>A0A1M4UFS3_9BACE</name>
<dbReference type="Gene3D" id="3.30.470.10">
    <property type="match status" value="1"/>
</dbReference>
<evidence type="ECO:0000313" key="1">
    <source>
        <dbReference type="EMBL" id="SHE55621.1"/>
    </source>
</evidence>
<dbReference type="STRING" id="1297750.SAMN05444405_10274"/>
<accession>A0A1M4UFS3</accession>
<protein>
    <submittedName>
        <fullName evidence="1">4-amino-4-deoxychorismate lyase</fullName>
    </submittedName>
</protein>
<dbReference type="Proteomes" id="UP000184509">
    <property type="component" value="Unassembled WGS sequence"/>
</dbReference>
<sequence>MSEQVQFLETVKVVNGEFIHSEYNLQRMKQTMNDIFRASVPDTFFKDIIIPEPMKRGVVKCRILYGKSIDEVEFQHYTCRKVASLKLVDGKDIDYSRKYADRSSLLGLLHEKGECDDILIVQNGKITDTSYSNVVLSDGTGYYTPKTYLLNGTCRQRLMAEGKITPIDISVDDLFSFKELFLINAMLDLEDKVTVPVCNIMR</sequence>
<dbReference type="InterPro" id="IPR043131">
    <property type="entry name" value="BCAT-like_N"/>
</dbReference>
<dbReference type="OrthoDB" id="1148709at2"/>
<organism evidence="1 2">
    <name type="scientific">Bacteroides luti</name>
    <dbReference type="NCBI Taxonomy" id="1297750"/>
    <lineage>
        <taxon>Bacteria</taxon>
        <taxon>Pseudomonadati</taxon>
        <taxon>Bacteroidota</taxon>
        <taxon>Bacteroidia</taxon>
        <taxon>Bacteroidales</taxon>
        <taxon>Bacteroidaceae</taxon>
        <taxon>Bacteroides</taxon>
    </lineage>
</organism>
<dbReference type="InterPro" id="IPR036038">
    <property type="entry name" value="Aminotransferase-like"/>
</dbReference>
<dbReference type="InterPro" id="IPR001544">
    <property type="entry name" value="Aminotrans_IV"/>
</dbReference>
<dbReference type="AlphaFoldDB" id="A0A1M4UFS3"/>
<dbReference type="RefSeq" id="WP_073398892.1">
    <property type="nucleotide sequence ID" value="NZ_FQTV01000002.1"/>
</dbReference>
<dbReference type="Gene3D" id="3.20.10.10">
    <property type="entry name" value="D-amino Acid Aminotransferase, subunit A, domain 2"/>
    <property type="match status" value="1"/>
</dbReference>